<feature type="binding site" evidence="9">
    <location>
        <position position="39"/>
    </location>
    <ligand>
        <name>a divalent metal cation</name>
        <dbReference type="ChEBI" id="CHEBI:60240"/>
    </ligand>
</feature>
<dbReference type="GO" id="GO:0008254">
    <property type="term" value="F:3'-nucleotidase activity"/>
    <property type="evidence" value="ECO:0007669"/>
    <property type="project" value="TreeGrafter"/>
</dbReference>
<feature type="binding site" evidence="9">
    <location>
        <position position="9"/>
    </location>
    <ligand>
        <name>a divalent metal cation</name>
        <dbReference type="ChEBI" id="CHEBI:60240"/>
    </ligand>
</feature>
<feature type="binding site" evidence="9">
    <location>
        <position position="8"/>
    </location>
    <ligand>
        <name>a divalent metal cation</name>
        <dbReference type="ChEBI" id="CHEBI:60240"/>
    </ligand>
</feature>
<evidence type="ECO:0000256" key="9">
    <source>
        <dbReference type="HAMAP-Rule" id="MF_00060"/>
    </source>
</evidence>
<dbReference type="Proteomes" id="UP000277294">
    <property type="component" value="Unassembled WGS sequence"/>
</dbReference>
<reference evidence="11 12" key="1">
    <citation type="submission" date="2018-10" db="EMBL/GenBank/DDBJ databases">
        <authorList>
            <person name="Criscuolo A."/>
        </authorList>
    </citation>
    <scope>NUCLEOTIDE SEQUENCE [LARGE SCALE GENOMIC DNA]</scope>
    <source>
        <strain evidence="11">DnA1</strain>
    </source>
</reference>
<dbReference type="GO" id="GO:0008253">
    <property type="term" value="F:5'-nucleotidase activity"/>
    <property type="evidence" value="ECO:0007669"/>
    <property type="project" value="UniProtKB-UniRule"/>
</dbReference>
<dbReference type="GO" id="GO:0004309">
    <property type="term" value="F:exopolyphosphatase activity"/>
    <property type="evidence" value="ECO:0007669"/>
    <property type="project" value="TreeGrafter"/>
</dbReference>
<evidence type="ECO:0000313" key="11">
    <source>
        <dbReference type="EMBL" id="VCU70256.1"/>
    </source>
</evidence>
<dbReference type="InterPro" id="IPR030048">
    <property type="entry name" value="SurE"/>
</dbReference>
<comment type="cofactor">
    <cofactor evidence="9">
        <name>a divalent metal cation</name>
        <dbReference type="ChEBI" id="CHEBI:60240"/>
    </cofactor>
    <text evidence="9">Binds 1 divalent metal cation per subunit.</text>
</comment>
<dbReference type="EC" id="3.1.3.5" evidence="9"/>
<dbReference type="SUPFAM" id="SSF64167">
    <property type="entry name" value="SurE-like"/>
    <property type="match status" value="1"/>
</dbReference>
<evidence type="ECO:0000256" key="5">
    <source>
        <dbReference type="ARBA" id="ARBA00022490"/>
    </source>
</evidence>
<evidence type="ECO:0000256" key="2">
    <source>
        <dbReference type="ARBA" id="ARBA00001946"/>
    </source>
</evidence>
<feature type="binding site" evidence="9">
    <location>
        <position position="91"/>
    </location>
    <ligand>
        <name>a divalent metal cation</name>
        <dbReference type="ChEBI" id="CHEBI:60240"/>
    </ligand>
</feature>
<dbReference type="FunFam" id="3.40.1210.10:FF:000001">
    <property type="entry name" value="5'/3'-nucleotidase SurE"/>
    <property type="match status" value="1"/>
</dbReference>
<comment type="catalytic activity">
    <reaction evidence="1 9">
        <text>a ribonucleoside 5'-phosphate + H2O = a ribonucleoside + phosphate</text>
        <dbReference type="Rhea" id="RHEA:12484"/>
        <dbReference type="ChEBI" id="CHEBI:15377"/>
        <dbReference type="ChEBI" id="CHEBI:18254"/>
        <dbReference type="ChEBI" id="CHEBI:43474"/>
        <dbReference type="ChEBI" id="CHEBI:58043"/>
        <dbReference type="EC" id="3.1.3.5"/>
    </reaction>
</comment>
<keyword evidence="5 9" id="KW-0963">Cytoplasm</keyword>
<evidence type="ECO:0000256" key="3">
    <source>
        <dbReference type="ARBA" id="ARBA00004496"/>
    </source>
</evidence>
<gene>
    <name evidence="9 11" type="primary">surE</name>
    <name evidence="11" type="ORF">PIGHUM_02323</name>
</gene>
<comment type="subcellular location">
    <subcellularLocation>
        <location evidence="3 9">Cytoplasm</location>
    </subcellularLocation>
</comment>
<dbReference type="RefSeq" id="WP_124079773.1">
    <property type="nucleotide sequence ID" value="NZ_UWPJ01000018.1"/>
</dbReference>
<evidence type="ECO:0000256" key="6">
    <source>
        <dbReference type="ARBA" id="ARBA00022723"/>
    </source>
</evidence>
<keyword evidence="7 9" id="KW-0547">Nucleotide-binding</keyword>
<dbReference type="Gene3D" id="3.40.1210.10">
    <property type="entry name" value="Survival protein SurE-like phosphatase/nucleotidase"/>
    <property type="match status" value="1"/>
</dbReference>
<sequence length="254" mass="27097">MLILISNDDGYFAPGLAALVEALRPLAELIVVAPETNRSGSSNSLTLDRPLSVRKAASGFFYVNGTPSDCVHVALTGLLERRPDLVVSGINDGQNMGEDTLYSGTVAAATEGYLFGLPAIAFSQVSKGWTHLDAAAAAARSFVERFLARPLAGPTLLNVNIPNLPLSELKAPRVTRLGRRHPSEPVVRSSTPYGEPVYWIGPAGKAADATPGTDFHACAEGAVSVTPLRFDLTHTAQIEPVREWIPAEWIDANR</sequence>
<dbReference type="EMBL" id="UWPJ01000018">
    <property type="protein sequence ID" value="VCU70256.1"/>
    <property type="molecule type" value="Genomic_DNA"/>
</dbReference>
<keyword evidence="12" id="KW-1185">Reference proteome</keyword>
<proteinExistence type="inferred from homology"/>
<dbReference type="PANTHER" id="PTHR30457">
    <property type="entry name" value="5'-NUCLEOTIDASE SURE"/>
    <property type="match status" value="1"/>
</dbReference>
<dbReference type="NCBIfam" id="NF001490">
    <property type="entry name" value="PRK00346.1-4"/>
    <property type="match status" value="1"/>
</dbReference>
<comment type="function">
    <text evidence="9">Nucleotidase that shows phosphatase activity on nucleoside 5'-monophosphates.</text>
</comment>
<dbReference type="AlphaFoldDB" id="A0A3P4B404"/>
<dbReference type="InterPro" id="IPR036523">
    <property type="entry name" value="SurE-like_sf"/>
</dbReference>
<accession>A0A3P4B404</accession>
<dbReference type="NCBIfam" id="TIGR00087">
    <property type="entry name" value="surE"/>
    <property type="match status" value="1"/>
</dbReference>
<dbReference type="Pfam" id="PF01975">
    <property type="entry name" value="SurE"/>
    <property type="match status" value="1"/>
</dbReference>
<dbReference type="NCBIfam" id="NF001489">
    <property type="entry name" value="PRK00346.1-3"/>
    <property type="match status" value="1"/>
</dbReference>
<comment type="similarity">
    <text evidence="4 9">Belongs to the SurE nucleotidase family.</text>
</comment>
<keyword evidence="8 9" id="KW-0378">Hydrolase</keyword>
<dbReference type="PANTHER" id="PTHR30457:SF12">
    <property type="entry name" value="5'_3'-NUCLEOTIDASE SURE"/>
    <property type="match status" value="1"/>
</dbReference>
<dbReference type="OrthoDB" id="9780815at2"/>
<name>A0A3P4B404_9BURK</name>
<evidence type="ECO:0000259" key="10">
    <source>
        <dbReference type="Pfam" id="PF01975"/>
    </source>
</evidence>
<evidence type="ECO:0000256" key="1">
    <source>
        <dbReference type="ARBA" id="ARBA00000815"/>
    </source>
</evidence>
<comment type="cofactor">
    <cofactor evidence="2">
        <name>Mg(2+)</name>
        <dbReference type="ChEBI" id="CHEBI:18420"/>
    </cofactor>
</comment>
<dbReference type="GO" id="GO:0005737">
    <property type="term" value="C:cytoplasm"/>
    <property type="evidence" value="ECO:0007669"/>
    <property type="project" value="UniProtKB-SubCell"/>
</dbReference>
<dbReference type="GO" id="GO:0000166">
    <property type="term" value="F:nucleotide binding"/>
    <property type="evidence" value="ECO:0007669"/>
    <property type="project" value="UniProtKB-KW"/>
</dbReference>
<evidence type="ECO:0000256" key="4">
    <source>
        <dbReference type="ARBA" id="ARBA00011062"/>
    </source>
</evidence>
<dbReference type="InterPro" id="IPR002828">
    <property type="entry name" value="SurE-like_Pase/nucleotidase"/>
</dbReference>
<dbReference type="HAMAP" id="MF_00060">
    <property type="entry name" value="SurE"/>
    <property type="match status" value="1"/>
</dbReference>
<keyword evidence="6 9" id="KW-0479">Metal-binding</keyword>
<evidence type="ECO:0000256" key="7">
    <source>
        <dbReference type="ARBA" id="ARBA00022741"/>
    </source>
</evidence>
<dbReference type="GO" id="GO:0046872">
    <property type="term" value="F:metal ion binding"/>
    <property type="evidence" value="ECO:0007669"/>
    <property type="project" value="UniProtKB-UniRule"/>
</dbReference>
<feature type="domain" description="Survival protein SurE-like phosphatase/nucleotidase" evidence="10">
    <location>
        <begin position="3"/>
        <end position="182"/>
    </location>
</feature>
<protein>
    <recommendedName>
        <fullName evidence="9">5'-nucleotidase SurE</fullName>
        <ecNumber evidence="9">3.1.3.5</ecNumber>
    </recommendedName>
    <alternativeName>
        <fullName evidence="9">Nucleoside 5'-monophosphate phosphohydrolase</fullName>
    </alternativeName>
</protein>
<evidence type="ECO:0000313" key="12">
    <source>
        <dbReference type="Proteomes" id="UP000277294"/>
    </source>
</evidence>
<evidence type="ECO:0000256" key="8">
    <source>
        <dbReference type="ARBA" id="ARBA00022801"/>
    </source>
</evidence>
<organism evidence="11 12">
    <name type="scientific">Pigmentiphaga humi</name>
    <dbReference type="NCBI Taxonomy" id="2478468"/>
    <lineage>
        <taxon>Bacteria</taxon>
        <taxon>Pseudomonadati</taxon>
        <taxon>Pseudomonadota</taxon>
        <taxon>Betaproteobacteria</taxon>
        <taxon>Burkholderiales</taxon>
        <taxon>Alcaligenaceae</taxon>
        <taxon>Pigmentiphaga</taxon>
    </lineage>
</organism>